<dbReference type="GO" id="GO:0008955">
    <property type="term" value="F:peptidoglycan glycosyltransferase activity"/>
    <property type="evidence" value="ECO:0007669"/>
    <property type="project" value="UniProtKB-EC"/>
</dbReference>
<dbReference type="InterPro" id="IPR001264">
    <property type="entry name" value="Glyco_trans_51"/>
</dbReference>
<comment type="caution">
    <text evidence="10">The sequence shown here is derived from an EMBL/GenBank/DDBJ whole genome shotgun (WGS) entry which is preliminary data.</text>
</comment>
<organism evidence="10 11">
    <name type="scientific">Skermanella aerolata</name>
    <dbReference type="NCBI Taxonomy" id="393310"/>
    <lineage>
        <taxon>Bacteria</taxon>
        <taxon>Pseudomonadati</taxon>
        <taxon>Pseudomonadota</taxon>
        <taxon>Alphaproteobacteria</taxon>
        <taxon>Rhodospirillales</taxon>
        <taxon>Azospirillaceae</taxon>
        <taxon>Skermanella</taxon>
    </lineage>
</organism>
<evidence type="ECO:0000313" key="10">
    <source>
        <dbReference type="EMBL" id="GEO39503.1"/>
    </source>
</evidence>
<dbReference type="Gene3D" id="3.40.710.10">
    <property type="entry name" value="DD-peptidase/beta-lactamase superfamily"/>
    <property type="match status" value="1"/>
</dbReference>
<dbReference type="SUPFAM" id="SSF56601">
    <property type="entry name" value="beta-lactamase/transpeptidase-like"/>
    <property type="match status" value="2"/>
</dbReference>
<evidence type="ECO:0000256" key="1">
    <source>
        <dbReference type="ARBA" id="ARBA00004752"/>
    </source>
</evidence>
<dbReference type="GO" id="GO:0009252">
    <property type="term" value="P:peptidoglycan biosynthetic process"/>
    <property type="evidence" value="ECO:0007669"/>
    <property type="project" value="TreeGrafter"/>
</dbReference>
<evidence type="ECO:0000256" key="4">
    <source>
        <dbReference type="ARBA" id="ARBA00022676"/>
    </source>
</evidence>
<dbReference type="InterPro" id="IPR050396">
    <property type="entry name" value="Glycosyltr_51/Transpeptidase"/>
</dbReference>
<dbReference type="Gene3D" id="1.10.3810.10">
    <property type="entry name" value="Biosynthetic peptidoglycan transglycosylase-like"/>
    <property type="match status" value="1"/>
</dbReference>
<dbReference type="GO" id="GO:0006508">
    <property type="term" value="P:proteolysis"/>
    <property type="evidence" value="ECO:0007669"/>
    <property type="project" value="UniProtKB-KW"/>
</dbReference>
<keyword evidence="2" id="KW-0121">Carboxypeptidase</keyword>
<keyword evidence="5 10" id="KW-0808">Transferase</keyword>
<dbReference type="RefSeq" id="WP_044427782.1">
    <property type="nucleotide sequence ID" value="NZ_BJYZ01000017.1"/>
</dbReference>
<dbReference type="InterPro" id="IPR036950">
    <property type="entry name" value="PBP_transglycosylase"/>
</dbReference>
<evidence type="ECO:0000313" key="11">
    <source>
        <dbReference type="Proteomes" id="UP000321523"/>
    </source>
</evidence>
<accession>A0A512DSQ0</accession>
<dbReference type="EMBL" id="BJYZ01000017">
    <property type="protein sequence ID" value="GEO39503.1"/>
    <property type="molecule type" value="Genomic_DNA"/>
</dbReference>
<comment type="pathway">
    <text evidence="1">Cell wall biogenesis; peptidoglycan biosynthesis.</text>
</comment>
<dbReference type="SUPFAM" id="SSF53955">
    <property type="entry name" value="Lysozyme-like"/>
    <property type="match status" value="1"/>
</dbReference>
<dbReference type="Proteomes" id="UP000321523">
    <property type="component" value="Unassembled WGS sequence"/>
</dbReference>
<dbReference type="GO" id="GO:0030288">
    <property type="term" value="C:outer membrane-bounded periplasmic space"/>
    <property type="evidence" value="ECO:0007669"/>
    <property type="project" value="TreeGrafter"/>
</dbReference>
<keyword evidence="3" id="KW-0645">Protease</keyword>
<reference evidence="10 11" key="1">
    <citation type="submission" date="2019-07" db="EMBL/GenBank/DDBJ databases">
        <title>Whole genome shotgun sequence of Skermanella aerolata NBRC 106429.</title>
        <authorList>
            <person name="Hosoyama A."/>
            <person name="Uohara A."/>
            <person name="Ohji S."/>
            <person name="Ichikawa N."/>
        </authorList>
    </citation>
    <scope>NUCLEOTIDE SEQUENCE [LARGE SCALE GENOMIC DNA]</scope>
    <source>
        <strain evidence="10 11">NBRC 106429</strain>
    </source>
</reference>
<dbReference type="EC" id="2.4.99.28" evidence="7"/>
<evidence type="ECO:0000256" key="5">
    <source>
        <dbReference type="ARBA" id="ARBA00022679"/>
    </source>
</evidence>
<keyword evidence="11" id="KW-1185">Reference proteome</keyword>
<dbReference type="GO" id="GO:0004180">
    <property type="term" value="F:carboxypeptidase activity"/>
    <property type="evidence" value="ECO:0007669"/>
    <property type="project" value="UniProtKB-KW"/>
</dbReference>
<keyword evidence="4" id="KW-0328">Glycosyltransferase</keyword>
<feature type="domain" description="Glycosyl transferase family 51" evidence="9">
    <location>
        <begin position="135"/>
        <end position="285"/>
    </location>
</feature>
<dbReference type="InterPro" id="IPR012338">
    <property type="entry name" value="Beta-lactam/transpept-like"/>
</dbReference>
<evidence type="ECO:0000256" key="7">
    <source>
        <dbReference type="ARBA" id="ARBA00044770"/>
    </source>
</evidence>
<dbReference type="AlphaFoldDB" id="A0A512DSQ0"/>
<name>A0A512DSQ0_9PROT</name>
<sequence length="996" mass="111233">MRRFGWDRWLIGGVLIAAAAGTAWVGHQEMQTSWLQAGFLTKYGEKLTYQVEPGLSELVKYPTQGPYNERLGYTEIPKAVKSLTGSGYRIEQQARTSPELAGFVEYGGFAVFREKTRAGLTLKDRNGSILYAARYPERVYDDFDAVPPMVVNTLLFIENRELLDPTFPMRNPAVEWDRFAYAILGLPAQWLNPGMRIPGGSTLATQIEKYRHSPDGQTSGATEKLRQMISASVRAYLDGKDTTYARRRIVVDYLNSTPLTARLGFGEVNGLGDGLWAWYGTDFKDANEILKQPATTQEQRLKQAEIYKQVLSLLLAQRRPTHYLIADRSSLNDLADSHLRLLASQGTITPELRDAGLSLKLRFRNDAPLPPTISFVEQKAANAIRARLLGMLNVPSLYQLDRYDLTAETSLDGPTQSNMVDVLSKLNEPSFIESLGMAGFRLLDAGKNDLHKVIYSVMLYERGMNANYVRIQADNLDRPLDINEGAKLDLGSTAKLRTLITYLEIIAELHGRYAHLPRPQLRSVAADATDNLTRWVSTYLSDAADRGLTALLNAAMDRRYSANPGERFFTGGGVHTFVNFDDKDNGSIPTVTEALRSSINLPFIRMMRDIAQYYVAEGAEDAGGTLLTDPTNPARQAYLEQFADKEGSHFLNRFYTDYREKTPDEALALLATRVRPAPHRLATAFLSVKPKASLAEFTRFMSDRLPKAELSAQILERLFDKYAKDKWNLADRGYITGVHPLQLWLVEYLQGHPEAKRSEVLAASADERQETYAWLFKTSRKQAQDTRIRILMEAEAFQRIHKSWARLGYPFDSLTPSYATAIGSSADRPGALADLMGIIVSDGIRLPTLRVERMHFATGTPYEAVLGFEQKPGERVLAPEITATVRRALQDVVENGTARRVRGAFMGPDGVPLVMGGKTGTGDHRYADRVMARTATFVFFIGDRFFGTITAHVAGPEAARYKFTSALPAQLLKSLAHIIQPLMDRPMATQTVDRGH</sequence>
<dbReference type="PANTHER" id="PTHR32282:SF24">
    <property type="entry name" value="GLYCOSYL TRANSFERASE FAMILY 51 DOMAIN-CONTAINING PROTEIN"/>
    <property type="match status" value="1"/>
</dbReference>
<evidence type="ECO:0000259" key="9">
    <source>
        <dbReference type="Pfam" id="PF00912"/>
    </source>
</evidence>
<gene>
    <name evidence="10" type="ORF">SAE02_36510</name>
</gene>
<keyword evidence="6" id="KW-0511">Multifunctional enzyme</keyword>
<dbReference type="Pfam" id="PF00912">
    <property type="entry name" value="Transgly"/>
    <property type="match status" value="1"/>
</dbReference>
<proteinExistence type="predicted"/>
<keyword evidence="3" id="KW-0378">Hydrolase</keyword>
<evidence type="ECO:0000256" key="6">
    <source>
        <dbReference type="ARBA" id="ARBA00023268"/>
    </source>
</evidence>
<evidence type="ECO:0000256" key="3">
    <source>
        <dbReference type="ARBA" id="ARBA00022670"/>
    </source>
</evidence>
<dbReference type="OrthoDB" id="7311221at2"/>
<dbReference type="InterPro" id="IPR023346">
    <property type="entry name" value="Lysozyme-like_dom_sf"/>
</dbReference>
<comment type="catalytic activity">
    <reaction evidence="8">
        <text>[GlcNAc-(1-&gt;4)-Mur2Ac(oyl-L-Ala-gamma-D-Glu-L-Lys-D-Ala-D-Ala)](n)-di-trans,octa-cis-undecaprenyl diphosphate + beta-D-GlcNAc-(1-&gt;4)-Mur2Ac(oyl-L-Ala-gamma-D-Glu-L-Lys-D-Ala-D-Ala)-di-trans,octa-cis-undecaprenyl diphosphate = [GlcNAc-(1-&gt;4)-Mur2Ac(oyl-L-Ala-gamma-D-Glu-L-Lys-D-Ala-D-Ala)](n+1)-di-trans,octa-cis-undecaprenyl diphosphate + di-trans,octa-cis-undecaprenyl diphosphate + H(+)</text>
        <dbReference type="Rhea" id="RHEA:23708"/>
        <dbReference type="Rhea" id="RHEA-COMP:9602"/>
        <dbReference type="Rhea" id="RHEA-COMP:9603"/>
        <dbReference type="ChEBI" id="CHEBI:15378"/>
        <dbReference type="ChEBI" id="CHEBI:58405"/>
        <dbReference type="ChEBI" id="CHEBI:60033"/>
        <dbReference type="ChEBI" id="CHEBI:78435"/>
        <dbReference type="EC" id="2.4.99.28"/>
    </reaction>
</comment>
<protein>
    <recommendedName>
        <fullName evidence="7">peptidoglycan glycosyltransferase</fullName>
        <ecNumber evidence="7">2.4.99.28</ecNumber>
    </recommendedName>
</protein>
<evidence type="ECO:0000256" key="8">
    <source>
        <dbReference type="ARBA" id="ARBA00049902"/>
    </source>
</evidence>
<dbReference type="PANTHER" id="PTHR32282">
    <property type="entry name" value="BINDING PROTEIN TRANSPEPTIDASE, PUTATIVE-RELATED"/>
    <property type="match status" value="1"/>
</dbReference>
<evidence type="ECO:0000256" key="2">
    <source>
        <dbReference type="ARBA" id="ARBA00022645"/>
    </source>
</evidence>